<organism evidence="2 3">
    <name type="scientific">Araneus ventricosus</name>
    <name type="common">Orbweaver spider</name>
    <name type="synonym">Epeira ventricosa</name>
    <dbReference type="NCBI Taxonomy" id="182803"/>
    <lineage>
        <taxon>Eukaryota</taxon>
        <taxon>Metazoa</taxon>
        <taxon>Ecdysozoa</taxon>
        <taxon>Arthropoda</taxon>
        <taxon>Chelicerata</taxon>
        <taxon>Arachnida</taxon>
        <taxon>Araneae</taxon>
        <taxon>Araneomorphae</taxon>
        <taxon>Entelegynae</taxon>
        <taxon>Araneoidea</taxon>
        <taxon>Araneidae</taxon>
        <taxon>Araneus</taxon>
    </lineage>
</organism>
<dbReference type="SUPFAM" id="SSF56672">
    <property type="entry name" value="DNA/RNA polymerases"/>
    <property type="match status" value="1"/>
</dbReference>
<dbReference type="InterPro" id="IPR043502">
    <property type="entry name" value="DNA/RNA_pol_sf"/>
</dbReference>
<dbReference type="OrthoDB" id="6503643at2759"/>
<evidence type="ECO:0000313" key="3">
    <source>
        <dbReference type="Proteomes" id="UP000499080"/>
    </source>
</evidence>
<dbReference type="GO" id="GO:0071897">
    <property type="term" value="P:DNA biosynthetic process"/>
    <property type="evidence" value="ECO:0007669"/>
    <property type="project" value="UniProtKB-ARBA"/>
</dbReference>
<sequence length="624" mass="69736">MDLSVNDSIRLDRTLPPETAFSFDETDSKFIDYLDLLFRADRSSMLSNELKEVWSDFRQRPCKDSLFIRTCMIFEVLLLDKTPSSVRPRVVRRPSQRVDLSRRVKRRIEYAKAQRLFFKNPSRYSDSLLPPTNTLSDSDPFDDDFRSFWENAMSLPRDSCRDPHFVDCPIDANIASNLMSPITTDEIGKCFPKNGSSPGPDLSSVGELRQVSKFELAKIFNIFLLCRRVPDRFCRAKTVFLTKKRDAVHPGDFRPISLTPIPARLFSKILARRFAPSVLLDPEQRGFIESDGIAQNTFMLDFVLRHSREKVKRTFIASLDLKKAFDSVSHEAVFTALRAQAVDPRFIELLKSIYSNSTTSFAPYPGHKFRPSCGVKQGDPLSSILFNMVIDQLIKKLKGLVGLEIDGSVMSISAYADDILLFASSSAGLQHLINETANFLATCNLHINCAKSFTISVLADSKSKETKVDGASPFFINNEPLNILKVNDSFKYLGVNFSAKGLLAENCSPTLNNYLSKLKSAPLKPQQRMWILKNTLLPKLFHLLVLSSVPAGKLAKLDSMTRAFVRGALFLPGDCPNSFIHASVADGGLGVLSFRASVPLWRRSRLGSLGAVMSGGEPRGNTCS</sequence>
<feature type="domain" description="Reverse transcriptase" evidence="1">
    <location>
        <begin position="222"/>
        <end position="497"/>
    </location>
</feature>
<protein>
    <submittedName>
        <fullName evidence="2">Retrovirus-related Pol polyprotein from type-2 retrotransposable element R2DM</fullName>
    </submittedName>
</protein>
<dbReference type="PANTHER" id="PTHR19446">
    <property type="entry name" value="REVERSE TRANSCRIPTASES"/>
    <property type="match status" value="1"/>
</dbReference>
<dbReference type="InterPro" id="IPR000477">
    <property type="entry name" value="RT_dom"/>
</dbReference>
<name>A0A4Y2NLE9_ARAVE</name>
<dbReference type="AlphaFoldDB" id="A0A4Y2NLE9"/>
<dbReference type="EMBL" id="BGPR01210313">
    <property type="protein sequence ID" value="GBN40131.1"/>
    <property type="molecule type" value="Genomic_DNA"/>
</dbReference>
<comment type="caution">
    <text evidence="2">The sequence shown here is derived from an EMBL/GenBank/DDBJ whole genome shotgun (WGS) entry which is preliminary data.</text>
</comment>
<dbReference type="CDD" id="cd01650">
    <property type="entry name" value="RT_nLTR_like"/>
    <property type="match status" value="1"/>
</dbReference>
<evidence type="ECO:0000259" key="1">
    <source>
        <dbReference type="PROSITE" id="PS50878"/>
    </source>
</evidence>
<dbReference type="Proteomes" id="UP000499080">
    <property type="component" value="Unassembled WGS sequence"/>
</dbReference>
<feature type="non-terminal residue" evidence="2">
    <location>
        <position position="624"/>
    </location>
</feature>
<reference evidence="2 3" key="1">
    <citation type="journal article" date="2019" name="Sci. Rep.">
        <title>Orb-weaving spider Araneus ventricosus genome elucidates the spidroin gene catalogue.</title>
        <authorList>
            <person name="Kono N."/>
            <person name="Nakamura H."/>
            <person name="Ohtoshi R."/>
            <person name="Moran D.A.P."/>
            <person name="Shinohara A."/>
            <person name="Yoshida Y."/>
            <person name="Fujiwara M."/>
            <person name="Mori M."/>
            <person name="Tomita M."/>
            <person name="Arakawa K."/>
        </authorList>
    </citation>
    <scope>NUCLEOTIDE SEQUENCE [LARGE SCALE GENOMIC DNA]</scope>
</reference>
<evidence type="ECO:0000313" key="2">
    <source>
        <dbReference type="EMBL" id="GBN40131.1"/>
    </source>
</evidence>
<accession>A0A4Y2NLE9</accession>
<keyword evidence="3" id="KW-1185">Reference proteome</keyword>
<dbReference type="Pfam" id="PF00078">
    <property type="entry name" value="RVT_1"/>
    <property type="match status" value="1"/>
</dbReference>
<gene>
    <name evidence="2" type="primary">pol_1993</name>
    <name evidence="2" type="ORF">AVEN_80122_1</name>
</gene>
<proteinExistence type="predicted"/>
<dbReference type="PROSITE" id="PS50878">
    <property type="entry name" value="RT_POL"/>
    <property type="match status" value="1"/>
</dbReference>